<protein>
    <submittedName>
        <fullName evidence="4">Class C sortase</fullName>
    </submittedName>
</protein>
<feature type="active site" description="Acyl-thioester intermediate" evidence="2">
    <location>
        <position position="233"/>
    </location>
</feature>
<keyword evidence="1" id="KW-0378">Hydrolase</keyword>
<keyword evidence="3" id="KW-1133">Transmembrane helix</keyword>
<dbReference type="InterPro" id="IPR005754">
    <property type="entry name" value="Sortase"/>
</dbReference>
<dbReference type="CDD" id="cd05827">
    <property type="entry name" value="Sortase_C"/>
    <property type="match status" value="1"/>
</dbReference>
<organism evidence="4 5">
    <name type="scientific">Trueperella pyogenes</name>
    <dbReference type="NCBI Taxonomy" id="1661"/>
    <lineage>
        <taxon>Bacteria</taxon>
        <taxon>Bacillati</taxon>
        <taxon>Actinomycetota</taxon>
        <taxon>Actinomycetes</taxon>
        <taxon>Actinomycetales</taxon>
        <taxon>Actinomycetaceae</taxon>
        <taxon>Trueperella</taxon>
    </lineage>
</organism>
<dbReference type="NCBIfam" id="NF033745">
    <property type="entry name" value="class_C_sortase"/>
    <property type="match status" value="1"/>
</dbReference>
<evidence type="ECO:0000313" key="5">
    <source>
        <dbReference type="Proteomes" id="UP000275951"/>
    </source>
</evidence>
<dbReference type="Gene3D" id="2.40.260.10">
    <property type="entry name" value="Sortase"/>
    <property type="match status" value="1"/>
</dbReference>
<dbReference type="RefSeq" id="WP_108726322.1">
    <property type="nucleotide sequence ID" value="NZ_CP029001.1"/>
</dbReference>
<evidence type="ECO:0000256" key="3">
    <source>
        <dbReference type="SAM" id="Phobius"/>
    </source>
</evidence>
<accession>A0A3Q9GIT0</accession>
<name>A0A3Q9GIT0_9ACTO</name>
<dbReference type="GO" id="GO:0016787">
    <property type="term" value="F:hydrolase activity"/>
    <property type="evidence" value="ECO:0007669"/>
    <property type="project" value="UniProtKB-KW"/>
</dbReference>
<dbReference type="EMBL" id="CP033905">
    <property type="protein sequence ID" value="AZR07192.1"/>
    <property type="molecule type" value="Genomic_DNA"/>
</dbReference>
<dbReference type="Pfam" id="PF04203">
    <property type="entry name" value="Sortase"/>
    <property type="match status" value="1"/>
</dbReference>
<feature type="transmembrane region" description="Helical" evidence="3">
    <location>
        <begin position="28"/>
        <end position="47"/>
    </location>
</feature>
<keyword evidence="3" id="KW-0472">Membrane</keyword>
<dbReference type="NCBIfam" id="TIGR01076">
    <property type="entry name" value="sortase_fam"/>
    <property type="match status" value="1"/>
</dbReference>
<feature type="transmembrane region" description="Helical" evidence="3">
    <location>
        <begin position="270"/>
        <end position="290"/>
    </location>
</feature>
<proteinExistence type="predicted"/>
<evidence type="ECO:0000256" key="1">
    <source>
        <dbReference type="ARBA" id="ARBA00022801"/>
    </source>
</evidence>
<dbReference type="SUPFAM" id="SSF63817">
    <property type="entry name" value="Sortase"/>
    <property type="match status" value="1"/>
</dbReference>
<keyword evidence="3" id="KW-0812">Transmembrane</keyword>
<dbReference type="AlphaFoldDB" id="A0A3Q9GIT0"/>
<reference evidence="4 5" key="1">
    <citation type="submission" date="2018-11" db="EMBL/GenBank/DDBJ databases">
        <title>Multidrug-resistant genes are associated with an 42-kb island TGI1 carrying a complex class 1 integron in a Trueperella pyogenes.</title>
        <authorList>
            <person name="Dong W."/>
        </authorList>
    </citation>
    <scope>NUCLEOTIDE SEQUENCE [LARGE SCALE GENOMIC DNA]</scope>
    <source>
        <strain evidence="4 5">TP4</strain>
    </source>
</reference>
<sequence length="333" mass="37067">MLDTTQANAAPKLEPRAETAARLKKNGMLMPIFVVLIGITVLLYPVIATQWNNIQQQEVASEYKSFVKEADTAQLEDSLKRAHEYNKNRTVGPILDPWTARLSDDNEPYKEYLEQLNLSGTMARIVIPSIHVDLPVFHGTRPDTLEQGIGHLFGTDLPIGGKNTHSVLTGHTGLQTATLFDNLKDVKEGASIYVDVYGEKLRYVVYGTEVVLPEEAQNLYKVEGKDLLTLITCTPYGINSHRLLVHAERAPMDEQAAQELDEASGFTLQWWMWLFIAGAVLAMLALMWYVRKSKRQVDDAVVAPETATTAGTTTASDSDQFNDIIFGTQGERE</sequence>
<evidence type="ECO:0000313" key="4">
    <source>
        <dbReference type="EMBL" id="AZR07192.1"/>
    </source>
</evidence>
<dbReference type="InterPro" id="IPR023365">
    <property type="entry name" value="Sortase_dom-sf"/>
</dbReference>
<gene>
    <name evidence="4" type="ORF">EBQ10_07735</name>
</gene>
<feature type="active site" description="Proton donor/acceptor" evidence="2">
    <location>
        <position position="171"/>
    </location>
</feature>
<evidence type="ECO:0000256" key="2">
    <source>
        <dbReference type="PIRSR" id="PIRSR605754-1"/>
    </source>
</evidence>
<dbReference type="Proteomes" id="UP000275951">
    <property type="component" value="Chromosome"/>
</dbReference>
<dbReference type="InterPro" id="IPR042002">
    <property type="entry name" value="Sortase_C"/>
</dbReference>